<dbReference type="InterPro" id="IPR003029">
    <property type="entry name" value="S1_domain"/>
</dbReference>
<evidence type="ECO:0000256" key="2">
    <source>
        <dbReference type="ARBA" id="ARBA00022980"/>
    </source>
</evidence>
<sequence>MDTTNNEKQSLEQLLADPNFLKIPKVGDVVRGKVLSISKNEVHLDIEGLTTGIVRGEELCNESSDYADLKPGEETEATVLELENEKGEMELSFRFAGHKKIWDKLNETLKSGEIVNATVTDANKGGLMVNVNKIMGFLPVSQLAPEHYPRIPGGEKAKILEKLRQFAGLVLEVKIIDANGEEEKLIVSEKAAWEERQKNIISSYKVGDIVEGTISALADFGAFVKFENLEGLVHISEIAWQRIEHPEDVVKIGEKIKAEIIGVEGSKIFLSMKKLVDDPWKKIAEKYKIGQIVPGKVLKINPFGLFVELDPEIHGLAHISALSEKPIQSPSEVANIGDTLDFKIISIEPIDHRLGLSLKLNEKTPTPAEEAPKEKTEEKIEEKKEEDVEVEEKTTEEPEKTVTE</sequence>
<dbReference type="Gene3D" id="2.40.50.140">
    <property type="entry name" value="Nucleic acid-binding proteins"/>
    <property type="match status" value="4"/>
</dbReference>
<keyword evidence="3" id="KW-0687">Ribonucleoprotein</keyword>
<dbReference type="InterPro" id="IPR050437">
    <property type="entry name" value="Ribos_protein_bS1-like"/>
</dbReference>
<dbReference type="InterPro" id="IPR035104">
    <property type="entry name" value="Ribosomal_protein_S1-like"/>
</dbReference>
<evidence type="ECO:0000313" key="8">
    <source>
        <dbReference type="Proteomes" id="UP000177407"/>
    </source>
</evidence>
<dbReference type="Pfam" id="PF00575">
    <property type="entry name" value="S1"/>
    <property type="match status" value="4"/>
</dbReference>
<protein>
    <recommendedName>
        <fullName evidence="6">S1 motif domain-containing protein</fullName>
    </recommendedName>
</protein>
<dbReference type="GO" id="GO:0003735">
    <property type="term" value="F:structural constituent of ribosome"/>
    <property type="evidence" value="ECO:0007669"/>
    <property type="project" value="TreeGrafter"/>
</dbReference>
<comment type="function">
    <text evidence="4">Binds mRNA; thus facilitating recognition of the initiation point. It is needed to translate mRNA with a short Shine-Dalgarno (SD) purine-rich sequence.</text>
</comment>
<dbReference type="SUPFAM" id="SSF50249">
    <property type="entry name" value="Nucleic acid-binding proteins"/>
    <property type="match status" value="4"/>
</dbReference>
<comment type="similarity">
    <text evidence="1">Belongs to the bacterial ribosomal protein bS1 family.</text>
</comment>
<name>A0A1F5S345_9BACT</name>
<feature type="domain" description="S1 motif" evidence="6">
    <location>
        <begin position="27"/>
        <end position="94"/>
    </location>
</feature>
<feature type="domain" description="S1 motif" evidence="6">
    <location>
        <begin position="112"/>
        <end position="190"/>
    </location>
</feature>
<keyword evidence="2" id="KW-0689">Ribosomal protein</keyword>
<dbReference type="Proteomes" id="UP000177407">
    <property type="component" value="Unassembled WGS sequence"/>
</dbReference>
<feature type="compositionally biased region" description="Basic and acidic residues" evidence="5">
    <location>
        <begin position="370"/>
        <end position="404"/>
    </location>
</feature>
<dbReference type="PANTHER" id="PTHR10724:SF7">
    <property type="entry name" value="SMALL RIBOSOMAL SUBUNIT PROTEIN BS1C"/>
    <property type="match status" value="1"/>
</dbReference>
<comment type="caution">
    <text evidence="7">The sequence shown here is derived from an EMBL/GenBank/DDBJ whole genome shotgun (WGS) entry which is preliminary data.</text>
</comment>
<dbReference type="AlphaFoldDB" id="A0A1F5S345"/>
<dbReference type="FunFam" id="2.40.50.140:FF:000103">
    <property type="entry name" value="protein RRP5 homolog"/>
    <property type="match status" value="1"/>
</dbReference>
<proteinExistence type="inferred from homology"/>
<dbReference type="CDD" id="cd04465">
    <property type="entry name" value="S1_RPS1_repeat_ec2_hs2"/>
    <property type="match status" value="1"/>
</dbReference>
<gene>
    <name evidence="7" type="ORF">A2257_00255</name>
</gene>
<evidence type="ECO:0000256" key="1">
    <source>
        <dbReference type="ARBA" id="ARBA00006767"/>
    </source>
</evidence>
<dbReference type="InterPro" id="IPR012340">
    <property type="entry name" value="NA-bd_OB-fold"/>
</dbReference>
<feature type="region of interest" description="Disordered" evidence="5">
    <location>
        <begin position="360"/>
        <end position="404"/>
    </location>
</feature>
<feature type="domain" description="S1 motif" evidence="6">
    <location>
        <begin position="207"/>
        <end position="273"/>
    </location>
</feature>
<dbReference type="PROSITE" id="PS50126">
    <property type="entry name" value="S1"/>
    <property type="match status" value="4"/>
</dbReference>
<dbReference type="EMBL" id="MFGA01000015">
    <property type="protein sequence ID" value="OGF21114.1"/>
    <property type="molecule type" value="Genomic_DNA"/>
</dbReference>
<dbReference type="SMART" id="SM00316">
    <property type="entry name" value="S1"/>
    <property type="match status" value="4"/>
</dbReference>
<reference evidence="7 8" key="1">
    <citation type="journal article" date="2016" name="Nat. Commun.">
        <title>Thousands of microbial genomes shed light on interconnected biogeochemical processes in an aquifer system.</title>
        <authorList>
            <person name="Anantharaman K."/>
            <person name="Brown C.T."/>
            <person name="Hug L.A."/>
            <person name="Sharon I."/>
            <person name="Castelle C.J."/>
            <person name="Probst A.J."/>
            <person name="Thomas B.C."/>
            <person name="Singh A."/>
            <person name="Wilkins M.J."/>
            <person name="Karaoz U."/>
            <person name="Brodie E.L."/>
            <person name="Williams K.H."/>
            <person name="Hubbard S.S."/>
            <person name="Banfield J.F."/>
        </authorList>
    </citation>
    <scope>NUCLEOTIDE SEQUENCE [LARGE SCALE GENOMIC DNA]</scope>
</reference>
<evidence type="ECO:0000256" key="4">
    <source>
        <dbReference type="ARBA" id="ARBA00025604"/>
    </source>
</evidence>
<organism evidence="7 8">
    <name type="scientific">Candidatus Falkowbacteria bacterium RIFOXYA2_FULL_38_12</name>
    <dbReference type="NCBI Taxonomy" id="1797993"/>
    <lineage>
        <taxon>Bacteria</taxon>
        <taxon>Candidatus Falkowiibacteriota</taxon>
    </lineage>
</organism>
<dbReference type="GO" id="GO:0003729">
    <property type="term" value="F:mRNA binding"/>
    <property type="evidence" value="ECO:0007669"/>
    <property type="project" value="TreeGrafter"/>
</dbReference>
<accession>A0A1F5S345</accession>
<evidence type="ECO:0000259" key="6">
    <source>
        <dbReference type="PROSITE" id="PS50126"/>
    </source>
</evidence>
<dbReference type="PRINTS" id="PR00681">
    <property type="entry name" value="RIBOSOMALS1"/>
</dbReference>
<dbReference type="GO" id="GO:0006412">
    <property type="term" value="P:translation"/>
    <property type="evidence" value="ECO:0007669"/>
    <property type="project" value="TreeGrafter"/>
</dbReference>
<evidence type="ECO:0000313" key="7">
    <source>
        <dbReference type="EMBL" id="OGF21114.1"/>
    </source>
</evidence>
<dbReference type="PANTHER" id="PTHR10724">
    <property type="entry name" value="30S RIBOSOMAL PROTEIN S1"/>
    <property type="match status" value="1"/>
</dbReference>
<feature type="domain" description="S1 motif" evidence="6">
    <location>
        <begin position="290"/>
        <end position="359"/>
    </location>
</feature>
<evidence type="ECO:0000256" key="5">
    <source>
        <dbReference type="SAM" id="MobiDB-lite"/>
    </source>
</evidence>
<evidence type="ECO:0000256" key="3">
    <source>
        <dbReference type="ARBA" id="ARBA00023274"/>
    </source>
</evidence>